<evidence type="ECO:0000313" key="1">
    <source>
        <dbReference type="EMBL" id="MBX23685.1"/>
    </source>
</evidence>
<organism evidence="1">
    <name type="scientific">Rhizophora mucronata</name>
    <name type="common">Asiatic mangrove</name>
    <dbReference type="NCBI Taxonomy" id="61149"/>
    <lineage>
        <taxon>Eukaryota</taxon>
        <taxon>Viridiplantae</taxon>
        <taxon>Streptophyta</taxon>
        <taxon>Embryophyta</taxon>
        <taxon>Tracheophyta</taxon>
        <taxon>Spermatophyta</taxon>
        <taxon>Magnoliopsida</taxon>
        <taxon>eudicotyledons</taxon>
        <taxon>Gunneridae</taxon>
        <taxon>Pentapetalae</taxon>
        <taxon>rosids</taxon>
        <taxon>fabids</taxon>
        <taxon>Malpighiales</taxon>
        <taxon>Rhizophoraceae</taxon>
        <taxon>Rhizophora</taxon>
    </lineage>
</organism>
<proteinExistence type="predicted"/>
<protein>
    <submittedName>
        <fullName evidence="1">Uncharacterized protein</fullName>
    </submittedName>
</protein>
<name>A0A2P2M0D3_RHIMU</name>
<dbReference type="EMBL" id="GGEC01043201">
    <property type="protein sequence ID" value="MBX23685.1"/>
    <property type="molecule type" value="Transcribed_RNA"/>
</dbReference>
<dbReference type="AlphaFoldDB" id="A0A2P2M0D3"/>
<reference evidence="1" key="1">
    <citation type="submission" date="2018-02" db="EMBL/GenBank/DDBJ databases">
        <title>Rhizophora mucronata_Transcriptome.</title>
        <authorList>
            <person name="Meera S.P."/>
            <person name="Sreeshan A."/>
            <person name="Augustine A."/>
        </authorList>
    </citation>
    <scope>NUCLEOTIDE SEQUENCE</scope>
    <source>
        <tissue evidence="1">Leaf</tissue>
    </source>
</reference>
<sequence length="16" mass="1969">MHVILQKNRRITCNDK</sequence>
<accession>A0A2P2M0D3</accession>